<keyword evidence="1" id="KW-0812">Transmembrane</keyword>
<gene>
    <name evidence="2" type="ORF">IF1G_10082</name>
</gene>
<dbReference type="Proteomes" id="UP000315783">
    <property type="component" value="Unassembled WGS sequence"/>
</dbReference>
<evidence type="ECO:0000313" key="3">
    <source>
        <dbReference type="Proteomes" id="UP000315783"/>
    </source>
</evidence>
<organism evidence="2 3">
    <name type="scientific">Cordyceps javanica</name>
    <dbReference type="NCBI Taxonomy" id="43265"/>
    <lineage>
        <taxon>Eukaryota</taxon>
        <taxon>Fungi</taxon>
        <taxon>Dikarya</taxon>
        <taxon>Ascomycota</taxon>
        <taxon>Pezizomycotina</taxon>
        <taxon>Sordariomycetes</taxon>
        <taxon>Hypocreomycetidae</taxon>
        <taxon>Hypocreales</taxon>
        <taxon>Cordycipitaceae</taxon>
        <taxon>Cordyceps</taxon>
    </lineage>
</organism>
<comment type="caution">
    <text evidence="2">The sequence shown here is derived from an EMBL/GenBank/DDBJ whole genome shotgun (WGS) entry which is preliminary data.</text>
</comment>
<reference evidence="2 3" key="1">
    <citation type="journal article" date="2019" name="Appl. Microbiol. Biotechnol.">
        <title>Genome sequence of Isaria javanica and comparative genome analysis insights into family S53 peptidase evolution in fungal entomopathogens.</title>
        <authorList>
            <person name="Lin R."/>
            <person name="Zhang X."/>
            <person name="Xin B."/>
            <person name="Zou M."/>
            <person name="Gao Y."/>
            <person name="Qin F."/>
            <person name="Hu Q."/>
            <person name="Xie B."/>
            <person name="Cheng X."/>
        </authorList>
    </citation>
    <scope>NUCLEOTIDE SEQUENCE [LARGE SCALE GENOMIC DNA]</scope>
    <source>
        <strain evidence="2 3">IJ1G</strain>
    </source>
</reference>
<feature type="transmembrane region" description="Helical" evidence="1">
    <location>
        <begin position="12"/>
        <end position="35"/>
    </location>
</feature>
<sequence length="124" mass="12982">MSSPNYAVNSSAGLVAVHLAMHLAVHLAALAAVLASARGRRSRPQIQIKQLLLYYSEPGAGTYAGDVSRLTWATALHDGGQNELLTAVATAAALSTLPTATRNGCQCTSFWAKDCTGCRLDRAP</sequence>
<keyword evidence="3" id="KW-1185">Reference proteome</keyword>
<keyword evidence="1" id="KW-0472">Membrane</keyword>
<evidence type="ECO:0000256" key="1">
    <source>
        <dbReference type="SAM" id="Phobius"/>
    </source>
</evidence>
<dbReference type="EMBL" id="SPUK01000020">
    <property type="protein sequence ID" value="TQV91201.1"/>
    <property type="molecule type" value="Genomic_DNA"/>
</dbReference>
<keyword evidence="1" id="KW-1133">Transmembrane helix</keyword>
<name>A0A545VMR7_9HYPO</name>
<evidence type="ECO:0000313" key="2">
    <source>
        <dbReference type="EMBL" id="TQV91201.1"/>
    </source>
</evidence>
<accession>A0A545VMR7</accession>
<proteinExistence type="predicted"/>
<protein>
    <submittedName>
        <fullName evidence="2">Uncharacterized protein</fullName>
    </submittedName>
</protein>
<dbReference type="AlphaFoldDB" id="A0A545VMR7"/>